<evidence type="ECO:0000259" key="19">
    <source>
        <dbReference type="PROSITE" id="PS50011"/>
    </source>
</evidence>
<dbReference type="KEGG" id="dvi:6629073"/>
<dbReference type="OrthoDB" id="21018at2759"/>
<evidence type="ECO:0000256" key="6">
    <source>
        <dbReference type="ARBA" id="ARBA00022454"/>
    </source>
</evidence>
<sequence>MDTTLPDDAWKDSFDRLLDPRPQLRERNIIKKNVRASFNIDSSVENSSPNLLSFTECSWQKPKTTDTADELGIKKRGNSISTPSEKRLSSNLFHCALSPITGMKLDGLQSADNHQLKGTENKQQRRPVKQVVFEVNTLSPEKSSDSIVENKRLRLMQPKNAFRQSRSSLVLQPGKWRKSLISWRRTNINEVPSGVLSPKQSFLPRAVTSEGLVACRITQRISAPIREISEPDKKINYETEVLKYCAQSKPYKFGTAYASGKMIDPCKIGEGVYGEVFKYAQKNSTKTDIVMKVLPIEGTALVNEEIQKTFEQILPEIIISQELSKLRTNQTNSTSGFVDIYNVCLVKGKYPKHLLSLWEEYDEEKESENDHPKMFTDDQLFIVLELKFAGQDMSAFTFLNAEQSYFSLQQIILILAVGEEAFQFEHRDLHWGNILIEKTDKKQIDFKLCGRDLSVASKGIKITIIDYTLSRITVADCCHYNDLSQDDDLFVATGDYQYDIYRMMRDELKNNWSTYSPKTNVQWLSYVNSKLIDGVNYKNVNTKLHKTYMQKLKAFKKIILTFGSAVDCVRHLHSFK</sequence>
<evidence type="ECO:0000256" key="14">
    <source>
        <dbReference type="ARBA" id="ARBA00023212"/>
    </source>
</evidence>
<dbReference type="Gene3D" id="3.30.200.20">
    <property type="entry name" value="Phosphorylase Kinase, domain 1"/>
    <property type="match status" value="1"/>
</dbReference>
<dbReference type="FunCoup" id="B4LQZ1">
    <property type="interactions" value="144"/>
</dbReference>
<dbReference type="Pfam" id="PF12330">
    <property type="entry name" value="Haspin_kinase"/>
    <property type="match status" value="1"/>
</dbReference>
<feature type="domain" description="Protein kinase" evidence="19">
    <location>
        <begin position="262"/>
        <end position="576"/>
    </location>
</feature>
<comment type="catalytic activity">
    <reaction evidence="17">
        <text>L-seryl-[protein] + ATP = O-phospho-L-seryl-[protein] + ADP + H(+)</text>
        <dbReference type="Rhea" id="RHEA:17989"/>
        <dbReference type="Rhea" id="RHEA-COMP:9863"/>
        <dbReference type="Rhea" id="RHEA-COMP:11604"/>
        <dbReference type="ChEBI" id="CHEBI:15378"/>
        <dbReference type="ChEBI" id="CHEBI:29999"/>
        <dbReference type="ChEBI" id="CHEBI:30616"/>
        <dbReference type="ChEBI" id="CHEBI:83421"/>
        <dbReference type="ChEBI" id="CHEBI:456216"/>
        <dbReference type="EC" id="2.7.11.1"/>
    </reaction>
</comment>
<dbReference type="GO" id="GO:0035556">
    <property type="term" value="P:intracellular signal transduction"/>
    <property type="evidence" value="ECO:0007669"/>
    <property type="project" value="TreeGrafter"/>
</dbReference>
<dbReference type="GO" id="GO:0000278">
    <property type="term" value="P:mitotic cell cycle"/>
    <property type="evidence" value="ECO:0007669"/>
    <property type="project" value="TreeGrafter"/>
</dbReference>
<dbReference type="InterPro" id="IPR011009">
    <property type="entry name" value="Kinase-like_dom_sf"/>
</dbReference>
<dbReference type="EC" id="2.7.11.1" evidence="5"/>
<dbReference type="SMART" id="SM01331">
    <property type="entry name" value="DUF3635"/>
    <property type="match status" value="1"/>
</dbReference>
<dbReference type="SMR" id="B4LQZ1"/>
<keyword evidence="14" id="KW-0206">Cytoskeleton</keyword>
<evidence type="ECO:0000256" key="17">
    <source>
        <dbReference type="ARBA" id="ARBA00048679"/>
    </source>
</evidence>
<dbReference type="EMBL" id="CH940649">
    <property type="protein sequence ID" value="EDW64530.1"/>
    <property type="molecule type" value="Genomic_DNA"/>
</dbReference>
<dbReference type="GO" id="GO:0005524">
    <property type="term" value="F:ATP binding"/>
    <property type="evidence" value="ECO:0007669"/>
    <property type="project" value="UniProtKB-UniRule"/>
</dbReference>
<dbReference type="PROSITE" id="PS00107">
    <property type="entry name" value="PROTEIN_KINASE_ATP"/>
    <property type="match status" value="1"/>
</dbReference>
<gene>
    <name evidence="20" type="primary">Dvir\GJ22035</name>
    <name evidence="20" type="ORF">Dvir_GJ22035</name>
</gene>
<dbReference type="HOGENOM" id="CLU_019002_2_0_1"/>
<keyword evidence="10" id="KW-0808">Transferase</keyword>
<evidence type="ECO:0000313" key="21">
    <source>
        <dbReference type="Proteomes" id="UP000008792"/>
    </source>
</evidence>
<comment type="catalytic activity">
    <reaction evidence="16">
        <text>L-threonyl-[protein] + ATP = O-phospho-L-threonyl-[protein] + ADP + H(+)</text>
        <dbReference type="Rhea" id="RHEA:46608"/>
        <dbReference type="Rhea" id="RHEA-COMP:11060"/>
        <dbReference type="Rhea" id="RHEA-COMP:11605"/>
        <dbReference type="ChEBI" id="CHEBI:15378"/>
        <dbReference type="ChEBI" id="CHEBI:30013"/>
        <dbReference type="ChEBI" id="CHEBI:30616"/>
        <dbReference type="ChEBI" id="CHEBI:61977"/>
        <dbReference type="ChEBI" id="CHEBI:456216"/>
        <dbReference type="EC" id="2.7.11.1"/>
    </reaction>
</comment>
<dbReference type="PROSITE" id="PS50011">
    <property type="entry name" value="PROTEIN_KINASE_DOM"/>
    <property type="match status" value="1"/>
</dbReference>
<dbReference type="eggNOG" id="KOG2464">
    <property type="taxonomic scope" value="Eukaryota"/>
</dbReference>
<evidence type="ECO:0000256" key="8">
    <source>
        <dbReference type="ARBA" id="ARBA00022527"/>
    </source>
</evidence>
<evidence type="ECO:0000256" key="16">
    <source>
        <dbReference type="ARBA" id="ARBA00047899"/>
    </source>
</evidence>
<dbReference type="InterPro" id="IPR017441">
    <property type="entry name" value="Protein_kinase_ATP_BS"/>
</dbReference>
<comment type="cofactor">
    <cofactor evidence="1">
        <name>Mg(2+)</name>
        <dbReference type="ChEBI" id="CHEBI:18420"/>
    </cofactor>
</comment>
<dbReference type="InterPro" id="IPR000719">
    <property type="entry name" value="Prot_kinase_dom"/>
</dbReference>
<keyword evidence="11 18" id="KW-0547">Nucleotide-binding</keyword>
<keyword evidence="15" id="KW-0539">Nucleus</keyword>
<name>B4LQZ1_DROVI</name>
<dbReference type="AlphaFoldDB" id="B4LQZ1"/>
<comment type="subcellular location">
    <subcellularLocation>
        <location evidence="4">Chromosome</location>
    </subcellularLocation>
    <subcellularLocation>
        <location evidence="3">Cytoplasm</location>
        <location evidence="3">Cytoskeleton</location>
        <location evidence="3">Spindle</location>
    </subcellularLocation>
    <subcellularLocation>
        <location evidence="2">Nucleus</location>
    </subcellularLocation>
</comment>
<keyword evidence="21" id="KW-1185">Reference proteome</keyword>
<dbReference type="GO" id="GO:0005634">
    <property type="term" value="C:nucleus"/>
    <property type="evidence" value="ECO:0007669"/>
    <property type="project" value="UniProtKB-SubCell"/>
</dbReference>
<keyword evidence="12" id="KW-0418">Kinase</keyword>
<dbReference type="GO" id="GO:0010564">
    <property type="term" value="P:regulation of cell cycle process"/>
    <property type="evidence" value="ECO:0007669"/>
    <property type="project" value="UniProtKB-ARBA"/>
</dbReference>
<protein>
    <recommendedName>
        <fullName evidence="5">non-specific serine/threonine protein kinase</fullName>
        <ecNumber evidence="5">2.7.11.1</ecNumber>
    </recommendedName>
</protein>
<evidence type="ECO:0000256" key="18">
    <source>
        <dbReference type="PROSITE-ProRule" id="PRU10141"/>
    </source>
</evidence>
<feature type="binding site" evidence="18">
    <location>
        <position position="292"/>
    </location>
    <ligand>
        <name>ATP</name>
        <dbReference type="ChEBI" id="CHEBI:30616"/>
    </ligand>
</feature>
<evidence type="ECO:0000256" key="3">
    <source>
        <dbReference type="ARBA" id="ARBA00004186"/>
    </source>
</evidence>
<dbReference type="InParanoid" id="B4LQZ1"/>
<dbReference type="PANTHER" id="PTHR24419">
    <property type="entry name" value="INTERLEUKIN-1 RECEPTOR-ASSOCIATED KINASE"/>
    <property type="match status" value="1"/>
</dbReference>
<dbReference type="FunFam" id="3.30.200.20:FF:000409">
    <property type="entry name" value="serine/threonine-protein kinase haspin"/>
    <property type="match status" value="1"/>
</dbReference>
<dbReference type="GO" id="GO:0072354">
    <property type="term" value="F:histone H3T3 kinase activity"/>
    <property type="evidence" value="ECO:0007669"/>
    <property type="project" value="TreeGrafter"/>
</dbReference>
<dbReference type="PhylomeDB" id="B4LQZ1"/>
<dbReference type="Gene3D" id="1.10.510.10">
    <property type="entry name" value="Transferase(Phosphotransferase) domain 1"/>
    <property type="match status" value="1"/>
</dbReference>
<evidence type="ECO:0000256" key="12">
    <source>
        <dbReference type="ARBA" id="ARBA00022777"/>
    </source>
</evidence>
<evidence type="ECO:0000256" key="15">
    <source>
        <dbReference type="ARBA" id="ARBA00023242"/>
    </source>
</evidence>
<proteinExistence type="predicted"/>
<evidence type="ECO:0000256" key="4">
    <source>
        <dbReference type="ARBA" id="ARBA00004286"/>
    </source>
</evidence>
<evidence type="ECO:0000256" key="5">
    <source>
        <dbReference type="ARBA" id="ARBA00012513"/>
    </source>
</evidence>
<dbReference type="GO" id="GO:0005737">
    <property type="term" value="C:cytoplasm"/>
    <property type="evidence" value="ECO:0007669"/>
    <property type="project" value="TreeGrafter"/>
</dbReference>
<dbReference type="InterPro" id="IPR024604">
    <property type="entry name" value="GSG2_C"/>
</dbReference>
<dbReference type="FunFam" id="1.10.510.10:FF:000401">
    <property type="entry name" value="serine/threonine-protein kinase haspin"/>
    <property type="match status" value="1"/>
</dbReference>
<keyword evidence="6" id="KW-0158">Chromosome</keyword>
<dbReference type="GO" id="GO:0005694">
    <property type="term" value="C:chromosome"/>
    <property type="evidence" value="ECO:0007669"/>
    <property type="project" value="UniProtKB-SubCell"/>
</dbReference>
<dbReference type="STRING" id="7244.B4LQZ1"/>
<keyword evidence="9" id="KW-0597">Phosphoprotein</keyword>
<dbReference type="GO" id="GO:0005819">
    <property type="term" value="C:spindle"/>
    <property type="evidence" value="ECO:0007669"/>
    <property type="project" value="UniProtKB-SubCell"/>
</dbReference>
<reference evidence="20 21" key="1">
    <citation type="journal article" date="2007" name="Nature">
        <title>Evolution of genes and genomes on the Drosophila phylogeny.</title>
        <authorList>
            <consortium name="Drosophila 12 Genomes Consortium"/>
            <person name="Clark A.G."/>
            <person name="Eisen M.B."/>
            <person name="Smith D.R."/>
            <person name="Bergman C.M."/>
            <person name="Oliver B."/>
            <person name="Markow T.A."/>
            <person name="Kaufman T.C."/>
            <person name="Kellis M."/>
            <person name="Gelbart W."/>
            <person name="Iyer V.N."/>
            <person name="Pollard D.A."/>
            <person name="Sackton T.B."/>
            <person name="Larracuente A.M."/>
            <person name="Singh N.D."/>
            <person name="Abad J.P."/>
            <person name="Abt D.N."/>
            <person name="Adryan B."/>
            <person name="Aguade M."/>
            <person name="Akashi H."/>
            <person name="Anderson W.W."/>
            <person name="Aquadro C.F."/>
            <person name="Ardell D.H."/>
            <person name="Arguello R."/>
            <person name="Artieri C.G."/>
            <person name="Barbash D.A."/>
            <person name="Barker D."/>
            <person name="Barsanti P."/>
            <person name="Batterham P."/>
            <person name="Batzoglou S."/>
            <person name="Begun D."/>
            <person name="Bhutkar A."/>
            <person name="Blanco E."/>
            <person name="Bosak S.A."/>
            <person name="Bradley R.K."/>
            <person name="Brand A.D."/>
            <person name="Brent M.R."/>
            <person name="Brooks A.N."/>
            <person name="Brown R.H."/>
            <person name="Butlin R.K."/>
            <person name="Caggese C."/>
            <person name="Calvi B.R."/>
            <person name="Bernardo de Carvalho A."/>
            <person name="Caspi A."/>
            <person name="Castrezana S."/>
            <person name="Celniker S.E."/>
            <person name="Chang J.L."/>
            <person name="Chapple C."/>
            <person name="Chatterji S."/>
            <person name="Chinwalla A."/>
            <person name="Civetta A."/>
            <person name="Clifton S.W."/>
            <person name="Comeron J.M."/>
            <person name="Costello J.C."/>
            <person name="Coyne J.A."/>
            <person name="Daub J."/>
            <person name="David R.G."/>
            <person name="Delcher A.L."/>
            <person name="Delehaunty K."/>
            <person name="Do C.B."/>
            <person name="Ebling H."/>
            <person name="Edwards K."/>
            <person name="Eickbush T."/>
            <person name="Evans J.D."/>
            <person name="Filipski A."/>
            <person name="Findeiss S."/>
            <person name="Freyhult E."/>
            <person name="Fulton L."/>
            <person name="Fulton R."/>
            <person name="Garcia A.C."/>
            <person name="Gardiner A."/>
            <person name="Garfield D.A."/>
            <person name="Garvin B.E."/>
            <person name="Gibson G."/>
            <person name="Gilbert D."/>
            <person name="Gnerre S."/>
            <person name="Godfrey J."/>
            <person name="Good R."/>
            <person name="Gotea V."/>
            <person name="Gravely B."/>
            <person name="Greenberg A.J."/>
            <person name="Griffiths-Jones S."/>
            <person name="Gross S."/>
            <person name="Guigo R."/>
            <person name="Gustafson E.A."/>
            <person name="Haerty W."/>
            <person name="Hahn M.W."/>
            <person name="Halligan D.L."/>
            <person name="Halpern A.L."/>
            <person name="Halter G.M."/>
            <person name="Han M.V."/>
            <person name="Heger A."/>
            <person name="Hillier L."/>
            <person name="Hinrichs A.S."/>
            <person name="Holmes I."/>
            <person name="Hoskins R.A."/>
            <person name="Hubisz M.J."/>
            <person name="Hultmark D."/>
            <person name="Huntley M.A."/>
            <person name="Jaffe D.B."/>
            <person name="Jagadeeshan S."/>
            <person name="Jeck W.R."/>
            <person name="Johnson J."/>
            <person name="Jones C.D."/>
            <person name="Jordan W.C."/>
            <person name="Karpen G.H."/>
            <person name="Kataoka E."/>
            <person name="Keightley P.D."/>
            <person name="Kheradpour P."/>
            <person name="Kirkness E.F."/>
            <person name="Koerich L.B."/>
            <person name="Kristiansen K."/>
            <person name="Kudrna D."/>
            <person name="Kulathinal R.J."/>
            <person name="Kumar S."/>
            <person name="Kwok R."/>
            <person name="Lander E."/>
            <person name="Langley C.H."/>
            <person name="Lapoint R."/>
            <person name="Lazzaro B.P."/>
            <person name="Lee S.J."/>
            <person name="Levesque L."/>
            <person name="Li R."/>
            <person name="Lin C.F."/>
            <person name="Lin M.F."/>
            <person name="Lindblad-Toh K."/>
            <person name="Llopart A."/>
            <person name="Long M."/>
            <person name="Low L."/>
            <person name="Lozovsky E."/>
            <person name="Lu J."/>
            <person name="Luo M."/>
            <person name="Machado C.A."/>
            <person name="Makalowski W."/>
            <person name="Marzo M."/>
            <person name="Matsuda M."/>
            <person name="Matzkin L."/>
            <person name="McAllister B."/>
            <person name="McBride C.S."/>
            <person name="McKernan B."/>
            <person name="McKernan K."/>
            <person name="Mendez-Lago M."/>
            <person name="Minx P."/>
            <person name="Mollenhauer M.U."/>
            <person name="Montooth K."/>
            <person name="Mount S.M."/>
            <person name="Mu X."/>
            <person name="Myers E."/>
            <person name="Negre B."/>
            <person name="Newfeld S."/>
            <person name="Nielsen R."/>
            <person name="Noor M.A."/>
            <person name="O'Grady P."/>
            <person name="Pachter L."/>
            <person name="Papaceit M."/>
            <person name="Parisi M.J."/>
            <person name="Parisi M."/>
            <person name="Parts L."/>
            <person name="Pedersen J.S."/>
            <person name="Pesole G."/>
            <person name="Phillippy A.M."/>
            <person name="Ponting C.P."/>
            <person name="Pop M."/>
            <person name="Porcelli D."/>
            <person name="Powell J.R."/>
            <person name="Prohaska S."/>
            <person name="Pruitt K."/>
            <person name="Puig M."/>
            <person name="Quesneville H."/>
            <person name="Ram K.R."/>
            <person name="Rand D."/>
            <person name="Rasmussen M.D."/>
            <person name="Reed L.K."/>
            <person name="Reenan R."/>
            <person name="Reily A."/>
            <person name="Remington K.A."/>
            <person name="Rieger T.T."/>
            <person name="Ritchie M.G."/>
            <person name="Robin C."/>
            <person name="Rogers Y.H."/>
            <person name="Rohde C."/>
            <person name="Rozas J."/>
            <person name="Rubenfield M.J."/>
            <person name="Ruiz A."/>
            <person name="Russo S."/>
            <person name="Salzberg S.L."/>
            <person name="Sanchez-Gracia A."/>
            <person name="Saranga D.J."/>
            <person name="Sato H."/>
            <person name="Schaeffer S.W."/>
            <person name="Schatz M.C."/>
            <person name="Schlenke T."/>
            <person name="Schwartz R."/>
            <person name="Segarra C."/>
            <person name="Singh R.S."/>
            <person name="Sirot L."/>
            <person name="Sirota M."/>
            <person name="Sisneros N.B."/>
            <person name="Smith C.D."/>
            <person name="Smith T.F."/>
            <person name="Spieth J."/>
            <person name="Stage D.E."/>
            <person name="Stark A."/>
            <person name="Stephan W."/>
            <person name="Strausberg R.L."/>
            <person name="Strempel S."/>
            <person name="Sturgill D."/>
            <person name="Sutton G."/>
            <person name="Sutton G.G."/>
            <person name="Tao W."/>
            <person name="Teichmann S."/>
            <person name="Tobari Y.N."/>
            <person name="Tomimura Y."/>
            <person name="Tsolas J.M."/>
            <person name="Valente V.L."/>
            <person name="Venter E."/>
            <person name="Venter J.C."/>
            <person name="Vicario S."/>
            <person name="Vieira F.G."/>
            <person name="Vilella A.J."/>
            <person name="Villasante A."/>
            <person name="Walenz B."/>
            <person name="Wang J."/>
            <person name="Wasserman M."/>
            <person name="Watts T."/>
            <person name="Wilson D."/>
            <person name="Wilson R.K."/>
            <person name="Wing R.A."/>
            <person name="Wolfner M.F."/>
            <person name="Wong A."/>
            <person name="Wong G.K."/>
            <person name="Wu C.I."/>
            <person name="Wu G."/>
            <person name="Yamamoto D."/>
            <person name="Yang H.P."/>
            <person name="Yang S.P."/>
            <person name="Yorke J.A."/>
            <person name="Yoshida K."/>
            <person name="Zdobnov E."/>
            <person name="Zhang P."/>
            <person name="Zhang Y."/>
            <person name="Zimin A.V."/>
            <person name="Baldwin J."/>
            <person name="Abdouelleil A."/>
            <person name="Abdulkadir J."/>
            <person name="Abebe A."/>
            <person name="Abera B."/>
            <person name="Abreu J."/>
            <person name="Acer S.C."/>
            <person name="Aftuck L."/>
            <person name="Alexander A."/>
            <person name="An P."/>
            <person name="Anderson E."/>
            <person name="Anderson S."/>
            <person name="Arachi H."/>
            <person name="Azer M."/>
            <person name="Bachantsang P."/>
            <person name="Barry A."/>
            <person name="Bayul T."/>
            <person name="Berlin A."/>
            <person name="Bessette D."/>
            <person name="Bloom T."/>
            <person name="Blye J."/>
            <person name="Boguslavskiy L."/>
            <person name="Bonnet C."/>
            <person name="Boukhgalter B."/>
            <person name="Bourzgui I."/>
            <person name="Brown A."/>
            <person name="Cahill P."/>
            <person name="Channer S."/>
            <person name="Cheshatsang Y."/>
            <person name="Chuda L."/>
            <person name="Citroen M."/>
            <person name="Collymore A."/>
            <person name="Cooke P."/>
            <person name="Costello M."/>
            <person name="D'Aco K."/>
            <person name="Daza R."/>
            <person name="De Haan G."/>
            <person name="DeGray S."/>
            <person name="DeMaso C."/>
            <person name="Dhargay N."/>
            <person name="Dooley K."/>
            <person name="Dooley E."/>
            <person name="Doricent M."/>
            <person name="Dorje P."/>
            <person name="Dorjee K."/>
            <person name="Dupes A."/>
            <person name="Elong R."/>
            <person name="Falk J."/>
            <person name="Farina A."/>
            <person name="Faro S."/>
            <person name="Ferguson D."/>
            <person name="Fisher S."/>
            <person name="Foley C.D."/>
            <person name="Franke A."/>
            <person name="Friedrich D."/>
            <person name="Gadbois L."/>
            <person name="Gearin G."/>
            <person name="Gearin C.R."/>
            <person name="Giannoukos G."/>
            <person name="Goode T."/>
            <person name="Graham J."/>
            <person name="Grandbois E."/>
            <person name="Grewal S."/>
            <person name="Gyaltsen K."/>
            <person name="Hafez N."/>
            <person name="Hagos B."/>
            <person name="Hall J."/>
            <person name="Henson C."/>
            <person name="Hollinger A."/>
            <person name="Honan T."/>
            <person name="Huard M.D."/>
            <person name="Hughes L."/>
            <person name="Hurhula B."/>
            <person name="Husby M.E."/>
            <person name="Kamat A."/>
            <person name="Kanga B."/>
            <person name="Kashin S."/>
            <person name="Khazanovich D."/>
            <person name="Kisner P."/>
            <person name="Lance K."/>
            <person name="Lara M."/>
            <person name="Lee W."/>
            <person name="Lennon N."/>
            <person name="Letendre F."/>
            <person name="LeVine R."/>
            <person name="Lipovsky A."/>
            <person name="Liu X."/>
            <person name="Liu J."/>
            <person name="Liu S."/>
            <person name="Lokyitsang T."/>
            <person name="Lokyitsang Y."/>
            <person name="Lubonja R."/>
            <person name="Lui A."/>
            <person name="MacDonald P."/>
            <person name="Magnisalis V."/>
            <person name="Maru K."/>
            <person name="Matthews C."/>
            <person name="McCusker W."/>
            <person name="McDonough S."/>
            <person name="Mehta T."/>
            <person name="Meldrim J."/>
            <person name="Meneus L."/>
            <person name="Mihai O."/>
            <person name="Mihalev A."/>
            <person name="Mihova T."/>
            <person name="Mittelman R."/>
            <person name="Mlenga V."/>
            <person name="Montmayeur A."/>
            <person name="Mulrain L."/>
            <person name="Navidi A."/>
            <person name="Naylor J."/>
            <person name="Negash T."/>
            <person name="Nguyen T."/>
            <person name="Nguyen N."/>
            <person name="Nicol R."/>
            <person name="Norbu C."/>
            <person name="Norbu N."/>
            <person name="Novod N."/>
            <person name="O'Neill B."/>
            <person name="Osman S."/>
            <person name="Markiewicz E."/>
            <person name="Oyono O.L."/>
            <person name="Patti C."/>
            <person name="Phunkhang P."/>
            <person name="Pierre F."/>
            <person name="Priest M."/>
            <person name="Raghuraman S."/>
            <person name="Rege F."/>
            <person name="Reyes R."/>
            <person name="Rise C."/>
            <person name="Rogov P."/>
            <person name="Ross K."/>
            <person name="Ryan E."/>
            <person name="Settipalli S."/>
            <person name="Shea T."/>
            <person name="Sherpa N."/>
            <person name="Shi L."/>
            <person name="Shih D."/>
            <person name="Sparrow T."/>
            <person name="Spaulding J."/>
            <person name="Stalker J."/>
            <person name="Stange-Thomann N."/>
            <person name="Stavropoulos S."/>
            <person name="Stone C."/>
            <person name="Strader C."/>
            <person name="Tesfaye S."/>
            <person name="Thomson T."/>
            <person name="Thoulutsang Y."/>
            <person name="Thoulutsang D."/>
            <person name="Topham K."/>
            <person name="Topping I."/>
            <person name="Tsamla T."/>
            <person name="Vassiliev H."/>
            <person name="Vo A."/>
            <person name="Wangchuk T."/>
            <person name="Wangdi T."/>
            <person name="Weiand M."/>
            <person name="Wilkinson J."/>
            <person name="Wilson A."/>
            <person name="Yadav S."/>
            <person name="Young G."/>
            <person name="Yu Q."/>
            <person name="Zembek L."/>
            <person name="Zhong D."/>
            <person name="Zimmer A."/>
            <person name="Zwirko Z."/>
            <person name="Jaffe D.B."/>
            <person name="Alvarez P."/>
            <person name="Brockman W."/>
            <person name="Butler J."/>
            <person name="Chin C."/>
            <person name="Gnerre S."/>
            <person name="Grabherr M."/>
            <person name="Kleber M."/>
            <person name="Mauceli E."/>
            <person name="MacCallum I."/>
        </authorList>
    </citation>
    <scope>NUCLEOTIDE SEQUENCE [LARGE SCALE GENOMIC DNA]</scope>
    <source>
        <strain evidence="21">Tucson 15010-1051.87</strain>
    </source>
</reference>
<evidence type="ECO:0000313" key="20">
    <source>
        <dbReference type="EMBL" id="EDW64530.1"/>
    </source>
</evidence>
<evidence type="ECO:0000256" key="10">
    <source>
        <dbReference type="ARBA" id="ARBA00022679"/>
    </source>
</evidence>
<keyword evidence="7" id="KW-0963">Cytoplasm</keyword>
<dbReference type="SUPFAM" id="SSF56112">
    <property type="entry name" value="Protein kinase-like (PK-like)"/>
    <property type="match status" value="1"/>
</dbReference>
<keyword evidence="13 18" id="KW-0067">ATP-binding</keyword>
<organism evidence="20 21">
    <name type="scientific">Drosophila virilis</name>
    <name type="common">Fruit fly</name>
    <dbReference type="NCBI Taxonomy" id="7244"/>
    <lineage>
        <taxon>Eukaryota</taxon>
        <taxon>Metazoa</taxon>
        <taxon>Ecdysozoa</taxon>
        <taxon>Arthropoda</taxon>
        <taxon>Hexapoda</taxon>
        <taxon>Insecta</taxon>
        <taxon>Pterygota</taxon>
        <taxon>Neoptera</taxon>
        <taxon>Endopterygota</taxon>
        <taxon>Diptera</taxon>
        <taxon>Brachycera</taxon>
        <taxon>Muscomorpha</taxon>
        <taxon>Ephydroidea</taxon>
        <taxon>Drosophilidae</taxon>
        <taxon>Drosophila</taxon>
    </lineage>
</organism>
<evidence type="ECO:0000256" key="2">
    <source>
        <dbReference type="ARBA" id="ARBA00004123"/>
    </source>
</evidence>
<evidence type="ECO:0000256" key="13">
    <source>
        <dbReference type="ARBA" id="ARBA00022840"/>
    </source>
</evidence>
<accession>B4LQZ1</accession>
<dbReference type="PANTHER" id="PTHR24419:SF18">
    <property type="entry name" value="SERINE_THREONINE-PROTEIN KINASE HASPIN"/>
    <property type="match status" value="1"/>
</dbReference>
<dbReference type="Proteomes" id="UP000008792">
    <property type="component" value="Unassembled WGS sequence"/>
</dbReference>
<dbReference type="OMA" id="CHYNDLS"/>
<evidence type="ECO:0000256" key="1">
    <source>
        <dbReference type="ARBA" id="ARBA00001946"/>
    </source>
</evidence>
<evidence type="ECO:0000256" key="11">
    <source>
        <dbReference type="ARBA" id="ARBA00022741"/>
    </source>
</evidence>
<evidence type="ECO:0000256" key="7">
    <source>
        <dbReference type="ARBA" id="ARBA00022490"/>
    </source>
</evidence>
<evidence type="ECO:0000256" key="9">
    <source>
        <dbReference type="ARBA" id="ARBA00022553"/>
    </source>
</evidence>
<keyword evidence="8" id="KW-0723">Serine/threonine-protein kinase</keyword>